<reference evidence="2 3" key="1">
    <citation type="journal article" date="2015" name="Antonie Van Leeuwenhoek">
        <title>Thioclava indica sp. nov., isolated from surface seawater of the Indian Ocean.</title>
        <authorList>
            <person name="Liu Y."/>
            <person name="Lai Q."/>
            <person name="Du J."/>
            <person name="Xu H."/>
            <person name="Jiang L."/>
            <person name="Shao Z."/>
        </authorList>
    </citation>
    <scope>NUCLEOTIDE SEQUENCE [LARGE SCALE GENOMIC DNA]</scope>
    <source>
        <strain evidence="2 3">DT23-4</strain>
    </source>
</reference>
<dbReference type="PANTHER" id="PTHR12788:SF10">
    <property type="entry name" value="PROTEIN-TYROSINE SULFOTRANSFERASE"/>
    <property type="match status" value="1"/>
</dbReference>
<dbReference type="SUPFAM" id="SSF52540">
    <property type="entry name" value="P-loop containing nucleoside triphosphate hydrolases"/>
    <property type="match status" value="1"/>
</dbReference>
<dbReference type="PANTHER" id="PTHR12788">
    <property type="entry name" value="PROTEIN-TYROSINE SULFOTRANSFERASE 2"/>
    <property type="match status" value="1"/>
</dbReference>
<dbReference type="STRING" id="1353528.DT23_15575"/>
<sequence length="275" mass="31837">MTKNTPLMIVGAPRSGNTLVRRVLMASGQIYIPPETYVLGELIENWRRAALLSWRDKVWLFCAYFDRHPHRNDMDIASLSPFADTAARWPRAQRNLRALLDGFYRFMAGEHGYTQARWGDKTPWNTVHLKSITRFYPDAQYLHLLRDGRDSVASQVRADMRDIDEAARRWISANEMCERHLRKVSHLQMRYEDIVRDPETSFARVFDWAGLRFESRFLTEVPARMGDVTLRTHHANVLEPITPRSIGGWTRSLDAAQVSALPAPFHAMMTKYGYG</sequence>
<keyword evidence="3" id="KW-1185">Reference proteome</keyword>
<name>A0A074KE91_9RHOB</name>
<evidence type="ECO:0008006" key="4">
    <source>
        <dbReference type="Google" id="ProtNLM"/>
    </source>
</evidence>
<evidence type="ECO:0000313" key="3">
    <source>
        <dbReference type="Proteomes" id="UP000027471"/>
    </source>
</evidence>
<keyword evidence="1" id="KW-0808">Transferase</keyword>
<dbReference type="RefSeq" id="WP_051697190.1">
    <property type="nucleotide sequence ID" value="NZ_AUNB01000028.1"/>
</dbReference>
<dbReference type="Pfam" id="PF13469">
    <property type="entry name" value="Sulfotransfer_3"/>
    <property type="match status" value="1"/>
</dbReference>
<dbReference type="AlphaFoldDB" id="A0A074KE91"/>
<gene>
    <name evidence="2" type="ORF">DT23_15575</name>
</gene>
<dbReference type="InterPro" id="IPR026634">
    <property type="entry name" value="TPST-like"/>
</dbReference>
<dbReference type="Gene3D" id="3.40.50.300">
    <property type="entry name" value="P-loop containing nucleotide triphosphate hydrolases"/>
    <property type="match status" value="1"/>
</dbReference>
<organism evidence="2 3">
    <name type="scientific">Thioclava indica</name>
    <dbReference type="NCBI Taxonomy" id="1353528"/>
    <lineage>
        <taxon>Bacteria</taxon>
        <taxon>Pseudomonadati</taxon>
        <taxon>Pseudomonadota</taxon>
        <taxon>Alphaproteobacteria</taxon>
        <taxon>Rhodobacterales</taxon>
        <taxon>Paracoccaceae</taxon>
        <taxon>Thioclava</taxon>
    </lineage>
</organism>
<dbReference type="InterPro" id="IPR027417">
    <property type="entry name" value="P-loop_NTPase"/>
</dbReference>
<dbReference type="EMBL" id="AUNB01000028">
    <property type="protein sequence ID" value="KEO59882.1"/>
    <property type="molecule type" value="Genomic_DNA"/>
</dbReference>
<accession>A0A074KE91</accession>
<protein>
    <recommendedName>
        <fullName evidence="4">Sulfotransferase</fullName>
    </recommendedName>
</protein>
<dbReference type="Proteomes" id="UP000027471">
    <property type="component" value="Unassembled WGS sequence"/>
</dbReference>
<evidence type="ECO:0000313" key="2">
    <source>
        <dbReference type="EMBL" id="KEO59882.1"/>
    </source>
</evidence>
<evidence type="ECO:0000256" key="1">
    <source>
        <dbReference type="ARBA" id="ARBA00022679"/>
    </source>
</evidence>
<dbReference type="OrthoDB" id="977108at2"/>
<comment type="caution">
    <text evidence="2">The sequence shown here is derived from an EMBL/GenBank/DDBJ whole genome shotgun (WGS) entry which is preliminary data.</text>
</comment>
<dbReference type="eggNOG" id="COG4714">
    <property type="taxonomic scope" value="Bacteria"/>
</dbReference>
<proteinExistence type="predicted"/>
<dbReference type="GO" id="GO:0008476">
    <property type="term" value="F:protein-tyrosine sulfotransferase activity"/>
    <property type="evidence" value="ECO:0007669"/>
    <property type="project" value="InterPro"/>
</dbReference>